<feature type="binding site" evidence="13">
    <location>
        <position position="312"/>
    </location>
    <ligand>
        <name>S-adenosyl-L-methionine</name>
        <dbReference type="ChEBI" id="CHEBI:59789"/>
    </ligand>
</feature>
<dbReference type="InterPro" id="IPR049560">
    <property type="entry name" value="MeTrfase_RsmB-F_NOP2_cat"/>
</dbReference>
<dbReference type="PROSITE" id="PS51686">
    <property type="entry name" value="SAM_MT_RSMB_NOP"/>
    <property type="match status" value="1"/>
</dbReference>
<feature type="binding site" evidence="13">
    <location>
        <position position="330"/>
    </location>
    <ligand>
        <name>S-adenosyl-L-methionine</name>
        <dbReference type="ChEBI" id="CHEBI:59789"/>
    </ligand>
</feature>
<keyword evidence="8 13" id="KW-0949">S-adenosyl-L-methionine</keyword>
<dbReference type="GO" id="GO:0005737">
    <property type="term" value="C:cytoplasm"/>
    <property type="evidence" value="ECO:0007669"/>
    <property type="project" value="UniProtKB-SubCell"/>
</dbReference>
<keyword evidence="6 13" id="KW-0489">Methyltransferase</keyword>
<evidence type="ECO:0000256" key="11">
    <source>
        <dbReference type="ARBA" id="ARBA00031088"/>
    </source>
</evidence>
<dbReference type="PRINTS" id="PR02008">
    <property type="entry name" value="RCMTFAMILY"/>
</dbReference>
<evidence type="ECO:0000256" key="13">
    <source>
        <dbReference type="PROSITE-ProRule" id="PRU01023"/>
    </source>
</evidence>
<evidence type="ECO:0000256" key="9">
    <source>
        <dbReference type="ARBA" id="ARBA00022884"/>
    </source>
</evidence>
<proteinExistence type="inferred from homology"/>
<comment type="similarity">
    <text evidence="13">Belongs to the class I-like SAM-binding methyltransferase superfamily. RsmB/NOP family.</text>
</comment>
<evidence type="ECO:0000256" key="5">
    <source>
        <dbReference type="ARBA" id="ARBA00022552"/>
    </source>
</evidence>
<dbReference type="InterPro" id="IPR001678">
    <property type="entry name" value="MeTrfase_RsmB-F_NOP2_dom"/>
</dbReference>
<evidence type="ECO:0000313" key="16">
    <source>
        <dbReference type="Proteomes" id="UP000886787"/>
    </source>
</evidence>
<evidence type="ECO:0000256" key="1">
    <source>
        <dbReference type="ARBA" id="ARBA00002724"/>
    </source>
</evidence>
<dbReference type="SUPFAM" id="SSF48013">
    <property type="entry name" value="NusB-like"/>
    <property type="match status" value="1"/>
</dbReference>
<dbReference type="SUPFAM" id="SSF53335">
    <property type="entry name" value="S-adenosyl-L-methionine-dependent methyltransferases"/>
    <property type="match status" value="1"/>
</dbReference>
<evidence type="ECO:0000256" key="4">
    <source>
        <dbReference type="ARBA" id="ARBA00022490"/>
    </source>
</evidence>
<dbReference type="PANTHER" id="PTHR22807">
    <property type="entry name" value="NOP2 YEAST -RELATED NOL1/NOP2/FMU SUN DOMAIN-CONTAINING"/>
    <property type="match status" value="1"/>
</dbReference>
<dbReference type="InterPro" id="IPR035926">
    <property type="entry name" value="NusB-like_sf"/>
</dbReference>
<feature type="binding site" evidence="13">
    <location>
        <begin position="261"/>
        <end position="267"/>
    </location>
    <ligand>
        <name>S-adenosyl-L-methionine</name>
        <dbReference type="ChEBI" id="CHEBI:59789"/>
    </ligand>
</feature>
<evidence type="ECO:0000256" key="7">
    <source>
        <dbReference type="ARBA" id="ARBA00022679"/>
    </source>
</evidence>
<evidence type="ECO:0000256" key="10">
    <source>
        <dbReference type="ARBA" id="ARBA00030399"/>
    </source>
</evidence>
<protein>
    <recommendedName>
        <fullName evidence="3">16S rRNA (cytosine(967)-C(5))-methyltransferase</fullName>
        <ecNumber evidence="3">2.1.1.176</ecNumber>
    </recommendedName>
    <alternativeName>
        <fullName evidence="10">16S rRNA m5C967 methyltransferase</fullName>
    </alternativeName>
    <alternativeName>
        <fullName evidence="11">rRNA (cytosine-C(5)-)-methyltransferase RsmB</fullName>
    </alternativeName>
</protein>
<sequence length="446" mass="48938">MADARKTALQALLKVELSGAYSNLALNAAVKRSGLDRRDTALVSALFYGVLERKLTLDYILNGYVKMPLQKVEPAVRCILRMGTFQLVFMDKIPDSAAVNESVRLARKLGLHAACGLVNAVLRNIARTPEKYVLPDPQKDKYKYLSIKYACPQKIIHLWVDAYGQETAVALLQSLYGRPPLTARVNTGLTNKAALIQALKQEGIHAQDAPFLQNGVVLTDTGAIEHGKAYKQGLFYIQDGASQILCEMLAPKEGQTVIDVCAAPGGKSMNFALLMQDKGKVFAYDLYDHKCRLVAQMAKRLHLSSVHVSVRDAASNSCKSAAAADLVLCDVPCSGLGLLRRKPEIRYKSDLGLSTLPQLQYAILCNSAAFVKPGGTLIYSTCTLNPAENGEISRRFLKTNYKTFAPLELVLPRGVKRGINEENNELTLFPHINGTDGFFISAFKRM</sequence>
<accession>A0A9D0ZIN5</accession>
<dbReference type="EMBL" id="DVFW01000047">
    <property type="protein sequence ID" value="HIQ81363.1"/>
    <property type="molecule type" value="Genomic_DNA"/>
</dbReference>
<dbReference type="NCBIfam" id="NF011494">
    <property type="entry name" value="PRK14902.1"/>
    <property type="match status" value="1"/>
</dbReference>
<gene>
    <name evidence="15" type="primary">rsmB</name>
    <name evidence="15" type="ORF">IAD32_08810</name>
</gene>
<evidence type="ECO:0000256" key="8">
    <source>
        <dbReference type="ARBA" id="ARBA00022691"/>
    </source>
</evidence>
<name>A0A9D0ZIN5_9FIRM</name>
<dbReference type="InterPro" id="IPR023267">
    <property type="entry name" value="RCMT"/>
</dbReference>
<dbReference type="GO" id="GO:0003723">
    <property type="term" value="F:RNA binding"/>
    <property type="evidence" value="ECO:0007669"/>
    <property type="project" value="UniProtKB-UniRule"/>
</dbReference>
<feature type="active site" description="Nucleophile" evidence="13">
    <location>
        <position position="382"/>
    </location>
</feature>
<dbReference type="Gene3D" id="3.30.70.1170">
    <property type="entry name" value="Sun protein, domain 3"/>
    <property type="match status" value="1"/>
</dbReference>
<keyword evidence="5" id="KW-0698">rRNA processing</keyword>
<dbReference type="Pfam" id="PF22458">
    <property type="entry name" value="RsmF-B_ferredox"/>
    <property type="match status" value="1"/>
</dbReference>
<evidence type="ECO:0000256" key="12">
    <source>
        <dbReference type="ARBA" id="ARBA00047283"/>
    </source>
</evidence>
<dbReference type="InterPro" id="IPR004573">
    <property type="entry name" value="rRNA_ssu_MeTfrase_B"/>
</dbReference>
<dbReference type="InterPro" id="IPR006027">
    <property type="entry name" value="NusB_RsmB_TIM44"/>
</dbReference>
<dbReference type="Pfam" id="PF01189">
    <property type="entry name" value="Methyltr_RsmB-F"/>
    <property type="match status" value="1"/>
</dbReference>
<keyword evidence="4" id="KW-0963">Cytoplasm</keyword>
<dbReference type="NCBIfam" id="TIGR00563">
    <property type="entry name" value="rsmB"/>
    <property type="match status" value="1"/>
</dbReference>
<dbReference type="InterPro" id="IPR029063">
    <property type="entry name" value="SAM-dependent_MTases_sf"/>
</dbReference>
<dbReference type="Gene3D" id="3.40.50.150">
    <property type="entry name" value="Vaccinia Virus protein VP39"/>
    <property type="match status" value="1"/>
</dbReference>
<comment type="caution">
    <text evidence="15">The sequence shown here is derived from an EMBL/GenBank/DDBJ whole genome shotgun (WGS) entry which is preliminary data.</text>
</comment>
<dbReference type="EC" id="2.1.1.176" evidence="3"/>
<dbReference type="AlphaFoldDB" id="A0A9D0ZIN5"/>
<evidence type="ECO:0000256" key="3">
    <source>
        <dbReference type="ARBA" id="ARBA00012140"/>
    </source>
</evidence>
<comment type="subcellular location">
    <subcellularLocation>
        <location evidence="2">Cytoplasm</location>
    </subcellularLocation>
</comment>
<reference evidence="15" key="2">
    <citation type="journal article" date="2021" name="PeerJ">
        <title>Extensive microbial diversity within the chicken gut microbiome revealed by metagenomics and culture.</title>
        <authorList>
            <person name="Gilroy R."/>
            <person name="Ravi A."/>
            <person name="Getino M."/>
            <person name="Pursley I."/>
            <person name="Horton D.L."/>
            <person name="Alikhan N.F."/>
            <person name="Baker D."/>
            <person name="Gharbi K."/>
            <person name="Hall N."/>
            <person name="Watson M."/>
            <person name="Adriaenssens E.M."/>
            <person name="Foster-Nyarko E."/>
            <person name="Jarju S."/>
            <person name="Secka A."/>
            <person name="Antonio M."/>
            <person name="Oren A."/>
            <person name="Chaudhuri R.R."/>
            <person name="La Ragione R."/>
            <person name="Hildebrand F."/>
            <person name="Pallen M.J."/>
        </authorList>
    </citation>
    <scope>NUCLEOTIDE SEQUENCE</scope>
    <source>
        <strain evidence="15">ChiSjej1B19-3389</strain>
    </source>
</reference>
<dbReference type="PANTHER" id="PTHR22807:SF53">
    <property type="entry name" value="RIBOSOMAL RNA SMALL SUBUNIT METHYLTRANSFERASE B-RELATED"/>
    <property type="match status" value="1"/>
</dbReference>
<dbReference type="GO" id="GO:0008649">
    <property type="term" value="F:rRNA methyltransferase activity"/>
    <property type="evidence" value="ECO:0007669"/>
    <property type="project" value="InterPro"/>
</dbReference>
<dbReference type="Gene3D" id="1.10.940.10">
    <property type="entry name" value="NusB-like"/>
    <property type="match status" value="1"/>
</dbReference>
<feature type="domain" description="SAM-dependent MTase RsmB/NOP-type" evidence="14">
    <location>
        <begin position="171"/>
        <end position="446"/>
    </location>
</feature>
<dbReference type="GO" id="GO:0006355">
    <property type="term" value="P:regulation of DNA-templated transcription"/>
    <property type="evidence" value="ECO:0007669"/>
    <property type="project" value="InterPro"/>
</dbReference>
<dbReference type="Proteomes" id="UP000886787">
    <property type="component" value="Unassembled WGS sequence"/>
</dbReference>
<dbReference type="InterPro" id="IPR054728">
    <property type="entry name" value="RsmB-like_ferredoxin"/>
</dbReference>
<evidence type="ECO:0000259" key="14">
    <source>
        <dbReference type="PROSITE" id="PS51686"/>
    </source>
</evidence>
<keyword evidence="7 13" id="KW-0808">Transferase</keyword>
<comment type="function">
    <text evidence="1">Specifically methylates the cytosine at position 967 (m5C967) of 16S rRNA.</text>
</comment>
<comment type="catalytic activity">
    <reaction evidence="12">
        <text>cytidine(967) in 16S rRNA + S-adenosyl-L-methionine = 5-methylcytidine(967) in 16S rRNA + S-adenosyl-L-homocysteine + H(+)</text>
        <dbReference type="Rhea" id="RHEA:42748"/>
        <dbReference type="Rhea" id="RHEA-COMP:10219"/>
        <dbReference type="Rhea" id="RHEA-COMP:10220"/>
        <dbReference type="ChEBI" id="CHEBI:15378"/>
        <dbReference type="ChEBI" id="CHEBI:57856"/>
        <dbReference type="ChEBI" id="CHEBI:59789"/>
        <dbReference type="ChEBI" id="CHEBI:74483"/>
        <dbReference type="ChEBI" id="CHEBI:82748"/>
        <dbReference type="EC" id="2.1.1.176"/>
    </reaction>
</comment>
<evidence type="ECO:0000313" key="15">
    <source>
        <dbReference type="EMBL" id="HIQ81363.1"/>
    </source>
</evidence>
<keyword evidence="9 13" id="KW-0694">RNA-binding</keyword>
<evidence type="ECO:0000256" key="6">
    <source>
        <dbReference type="ARBA" id="ARBA00022603"/>
    </source>
</evidence>
<organism evidence="15 16">
    <name type="scientific">Candidatus Scatavimonas merdigallinarum</name>
    <dbReference type="NCBI Taxonomy" id="2840914"/>
    <lineage>
        <taxon>Bacteria</taxon>
        <taxon>Bacillati</taxon>
        <taxon>Bacillota</taxon>
        <taxon>Clostridia</taxon>
        <taxon>Eubacteriales</taxon>
        <taxon>Oscillospiraceae</taxon>
        <taxon>Oscillospiraceae incertae sedis</taxon>
        <taxon>Candidatus Scatavimonas</taxon>
    </lineage>
</organism>
<feature type="binding site" evidence="13">
    <location>
        <position position="285"/>
    </location>
    <ligand>
        <name>S-adenosyl-L-methionine</name>
        <dbReference type="ChEBI" id="CHEBI:59789"/>
    </ligand>
</feature>
<evidence type="ECO:0000256" key="2">
    <source>
        <dbReference type="ARBA" id="ARBA00004496"/>
    </source>
</evidence>
<dbReference type="Pfam" id="PF01029">
    <property type="entry name" value="NusB"/>
    <property type="match status" value="1"/>
</dbReference>
<reference evidence="15" key="1">
    <citation type="submission" date="2020-10" db="EMBL/GenBank/DDBJ databases">
        <authorList>
            <person name="Gilroy R."/>
        </authorList>
    </citation>
    <scope>NUCLEOTIDE SEQUENCE</scope>
    <source>
        <strain evidence="15">ChiSjej1B19-3389</strain>
    </source>
</reference>